<dbReference type="RefSeq" id="XP_012170426.1">
    <property type="nucleotide sequence ID" value="XM_012315036.3"/>
</dbReference>
<evidence type="ECO:0000256" key="13">
    <source>
        <dbReference type="SAM" id="MobiDB-lite"/>
    </source>
</evidence>
<organism evidence="15 20">
    <name type="scientific">Bombus terrestris</name>
    <name type="common">Buff-tailed bumblebee</name>
    <name type="synonym">Apis terrestris</name>
    <dbReference type="NCBI Taxonomy" id="30195"/>
    <lineage>
        <taxon>Eukaryota</taxon>
        <taxon>Metazoa</taxon>
        <taxon>Ecdysozoa</taxon>
        <taxon>Arthropoda</taxon>
        <taxon>Hexapoda</taxon>
        <taxon>Insecta</taxon>
        <taxon>Pterygota</taxon>
        <taxon>Neoptera</taxon>
        <taxon>Endopterygota</taxon>
        <taxon>Hymenoptera</taxon>
        <taxon>Apocrita</taxon>
        <taxon>Aculeata</taxon>
        <taxon>Apoidea</taxon>
        <taxon>Anthophila</taxon>
        <taxon>Apidae</taxon>
        <taxon>Bombus</taxon>
        <taxon>Bombus</taxon>
    </lineage>
</organism>
<dbReference type="InterPro" id="IPR019523">
    <property type="entry name" value="Prot_Pase1_reg-su15A/B_C"/>
</dbReference>
<dbReference type="RefSeq" id="XP_020721740.1">
    <property type="nucleotide sequence ID" value="XM_020866081.2"/>
</dbReference>
<evidence type="ECO:0000256" key="3">
    <source>
        <dbReference type="ARBA" id="ARBA00010161"/>
    </source>
</evidence>
<keyword evidence="6" id="KW-0945">Host-virus interaction</keyword>
<evidence type="ECO:0000313" key="18">
    <source>
        <dbReference type="RefSeq" id="XP_020721739.1"/>
    </source>
</evidence>
<keyword evidence="15" id="KW-1185">Reference proteome</keyword>
<evidence type="ECO:0000256" key="2">
    <source>
        <dbReference type="ARBA" id="ARBA00007512"/>
    </source>
</evidence>
<evidence type="ECO:0000256" key="10">
    <source>
        <dbReference type="ARBA" id="ARBA00023258"/>
    </source>
</evidence>
<dbReference type="GO" id="GO:0019888">
    <property type="term" value="F:protein phosphatase regulator activity"/>
    <property type="evidence" value="ECO:0007669"/>
    <property type="project" value="TreeGrafter"/>
</dbReference>
<dbReference type="KEGG" id="bter:105666351"/>
<dbReference type="RefSeq" id="XP_048266757.1">
    <property type="nucleotide sequence ID" value="XM_048410800.1"/>
</dbReference>
<keyword evidence="11" id="KW-0899">Viral immunoevasion</keyword>
<reference evidence="16 17" key="1">
    <citation type="submission" date="2025-04" db="UniProtKB">
        <authorList>
            <consortium name="RefSeq"/>
        </authorList>
    </citation>
    <scope>IDENTIFICATION</scope>
</reference>
<keyword evidence="9" id="KW-0426">Late protein</keyword>
<dbReference type="GO" id="GO:0051246">
    <property type="term" value="P:regulation of protein metabolic process"/>
    <property type="evidence" value="ECO:0007669"/>
    <property type="project" value="UniProtKB-ARBA"/>
</dbReference>
<dbReference type="PANTHER" id="PTHR16489">
    <property type="entry name" value="GH11727P"/>
    <property type="match status" value="1"/>
</dbReference>
<dbReference type="RefSeq" id="XP_020721739.1">
    <property type="nucleotide sequence ID" value="XM_020866080.2"/>
</dbReference>
<dbReference type="GeneID" id="105666351"/>
<dbReference type="CTD" id="37820"/>
<feature type="domain" description="Protein phosphatase 1 regulatory subunit 15A/B C-terminal" evidence="14">
    <location>
        <begin position="471"/>
        <end position="579"/>
    </location>
</feature>
<dbReference type="InterPro" id="IPR051254">
    <property type="entry name" value="PPP1R15"/>
</dbReference>
<dbReference type="GO" id="GO:0005783">
    <property type="term" value="C:endoplasmic reticulum"/>
    <property type="evidence" value="ECO:0007669"/>
    <property type="project" value="TreeGrafter"/>
</dbReference>
<comment type="subunit">
    <text evidence="4">Interacts (via C-terminus) with host PPP1CB.</text>
</comment>
<feature type="compositionally biased region" description="Basic residues" evidence="13">
    <location>
        <begin position="311"/>
        <end position="323"/>
    </location>
</feature>
<evidence type="ECO:0000313" key="19">
    <source>
        <dbReference type="RefSeq" id="XP_020721740.1"/>
    </source>
</evidence>
<evidence type="ECO:0000313" key="15">
    <source>
        <dbReference type="Proteomes" id="UP000835206"/>
    </source>
</evidence>
<comment type="similarity">
    <text evidence="3">Belongs to the PPP1R15 family.</text>
</comment>
<keyword evidence="10" id="KW-0922">Interferon antiviral system evasion</keyword>
<evidence type="ECO:0000256" key="11">
    <source>
        <dbReference type="ARBA" id="ARBA00023280"/>
    </source>
</evidence>
<evidence type="ECO:0000256" key="6">
    <source>
        <dbReference type="ARBA" id="ARBA00022581"/>
    </source>
</evidence>
<evidence type="ECO:0000259" key="14">
    <source>
        <dbReference type="Pfam" id="PF10488"/>
    </source>
</evidence>
<evidence type="ECO:0000256" key="4">
    <source>
        <dbReference type="ARBA" id="ARBA00011204"/>
    </source>
</evidence>
<dbReference type="GO" id="GO:0034976">
    <property type="term" value="P:response to endoplasmic reticulum stress"/>
    <property type="evidence" value="ECO:0007669"/>
    <property type="project" value="TreeGrafter"/>
</dbReference>
<evidence type="ECO:0000256" key="5">
    <source>
        <dbReference type="ARBA" id="ARBA00019072"/>
    </source>
</evidence>
<dbReference type="PANTHER" id="PTHR16489:SF12">
    <property type="entry name" value="GH11727P"/>
    <property type="match status" value="1"/>
</dbReference>
<sequence length="587" mass="67913">MCSMQSLPAETGTMEKMYSMNDTLNGHTNMHSPKKENMFHSVINALNVLWGQFSKVPASFIASINYPLSVTVVNNEISHDFFKNLTGKMEPLNTNNVYISNGEIKESLDVVESIHNDVFDEKKSYICKIFNKNTKDNLKFSYEYIGSKNKDAERSDEKESVIHKDVRCNTNNSNYLISLQNSNKTSEEELFEYICSDINTKEMSAMENCYNFEDTYNKDMPEKKQCFNCISNSVDDKIIINKENSCSTTSTNALSTQIVQQAAVPNLFTNMLQKVISSVTDRFCKTNLVESDLSPKRSFSSRQRRKLNMVAKGRGRGRAKSQLRRSGVSQTRHRKERTKHDITVDIENDFKCWQELEENDVTEIQKTEESGNLYLDEATVDAVQYIIEETVSPLTYTLADVEPKIQKQKTRRNINCGISRFSAKMRSILECPKQTDTFDHDFVENRYDLQKNTFRPRLISESSIDSEDSYCIVFETGSEVTCKSDLEYSEDSEESDVDQTNEDDKIFKDEISVSPIQKVKFNLSPVIHIMVHWDYAYRAARKGPWEEMARDRDRFRGRINAIERILSPILTVQHRTHIWHERFTLIE</sequence>
<accession>A0A9C6STW8</accession>
<proteinExistence type="inferred from homology"/>
<keyword evidence="7" id="KW-1090">Inhibition of host innate immune response by virus</keyword>
<dbReference type="Proteomes" id="UP000835206">
    <property type="component" value="Chromosome 12"/>
</dbReference>
<evidence type="ECO:0000256" key="9">
    <source>
        <dbReference type="ARBA" id="ARBA00022921"/>
    </source>
</evidence>
<evidence type="ECO:0000313" key="16">
    <source>
        <dbReference type="RefSeq" id="XP_012170425.1"/>
    </source>
</evidence>
<gene>
    <name evidence="16 17 18 19 20" type="primary">LOC105666351</name>
</gene>
<evidence type="ECO:0000256" key="8">
    <source>
        <dbReference type="ARBA" id="ARBA00022830"/>
    </source>
</evidence>
<evidence type="ECO:0000256" key="1">
    <source>
        <dbReference type="ARBA" id="ARBA00003756"/>
    </source>
</evidence>
<evidence type="ECO:0000313" key="20">
    <source>
        <dbReference type="RefSeq" id="XP_048266757.1"/>
    </source>
</evidence>
<dbReference type="GO" id="GO:0000164">
    <property type="term" value="C:protein phosphatase type 1 complex"/>
    <property type="evidence" value="ECO:0007669"/>
    <property type="project" value="TreeGrafter"/>
</dbReference>
<dbReference type="RefSeq" id="XP_012170425.1">
    <property type="nucleotide sequence ID" value="XM_012315035.3"/>
</dbReference>
<comment type="function">
    <text evidence="1">Interacts with the host phosphatase PP1 catalytic subunit (PPP1CB) and recruits it to dephosphorylate EIF2S1/eIF2alpha and therefore restores the host translation that has been shut-down by the host. Also inhibits the EIF2S1/eIF2alpha-ATF4-DDIT3/CHOP pathway.</text>
</comment>
<evidence type="ECO:0000313" key="17">
    <source>
        <dbReference type="RefSeq" id="XP_012170426.1"/>
    </source>
</evidence>
<protein>
    <recommendedName>
        <fullName evidence="5">Protein DP71L</fullName>
    </recommendedName>
    <alternativeName>
        <fullName evidence="12">MyD116 homolog</fullName>
    </alternativeName>
</protein>
<dbReference type="OrthoDB" id="5976067at2759"/>
<evidence type="ECO:0000256" key="7">
    <source>
        <dbReference type="ARBA" id="ARBA00022632"/>
    </source>
</evidence>
<feature type="region of interest" description="Disordered" evidence="13">
    <location>
        <begin position="311"/>
        <end position="337"/>
    </location>
</feature>
<name>A0A9C6STW8_BOMTE</name>
<keyword evidence="8" id="KW-1114">Inhibition of host interferon signaling pathway by virus</keyword>
<dbReference type="AlphaFoldDB" id="A0A9C6STW8"/>
<dbReference type="GO" id="GO:0039502">
    <property type="term" value="P:symbiont-mediated suppression of host type I interferon-mediated signaling pathway"/>
    <property type="evidence" value="ECO:0007669"/>
    <property type="project" value="UniProtKB-KW"/>
</dbReference>
<evidence type="ECO:0000256" key="12">
    <source>
        <dbReference type="ARBA" id="ARBA00031298"/>
    </source>
</evidence>
<dbReference type="Pfam" id="PF10488">
    <property type="entry name" value="PP1c_bdg"/>
    <property type="match status" value="1"/>
</dbReference>
<comment type="similarity">
    <text evidence="2">Belongs to the asfivirus DP71L family.</text>
</comment>